<dbReference type="PANTHER" id="PTHR36179:SF2">
    <property type="entry name" value="LUD DOMAIN-CONTAINING PROTEIN"/>
    <property type="match status" value="1"/>
</dbReference>
<organism evidence="2">
    <name type="scientific">bioreactor metagenome</name>
    <dbReference type="NCBI Taxonomy" id="1076179"/>
    <lineage>
        <taxon>unclassified sequences</taxon>
        <taxon>metagenomes</taxon>
        <taxon>ecological metagenomes</taxon>
    </lineage>
</organism>
<dbReference type="EMBL" id="VSSQ01004270">
    <property type="protein sequence ID" value="MPM24471.1"/>
    <property type="molecule type" value="Genomic_DNA"/>
</dbReference>
<comment type="caution">
    <text evidence="2">The sequence shown here is derived from an EMBL/GenBank/DDBJ whole genome shotgun (WGS) entry which is preliminary data.</text>
</comment>
<dbReference type="PANTHER" id="PTHR36179">
    <property type="entry name" value="LUD_DOM DOMAIN-CONTAINING PROTEIN"/>
    <property type="match status" value="1"/>
</dbReference>
<accession>A0A644Y965</accession>
<proteinExistence type="predicted"/>
<evidence type="ECO:0000259" key="1">
    <source>
        <dbReference type="Pfam" id="PF02589"/>
    </source>
</evidence>
<gene>
    <name evidence="2" type="ORF">SDC9_70953</name>
</gene>
<dbReference type="AlphaFoldDB" id="A0A644Y965"/>
<feature type="domain" description="LUD" evidence="1">
    <location>
        <begin position="4"/>
        <end position="178"/>
    </location>
</feature>
<dbReference type="InterPro" id="IPR003741">
    <property type="entry name" value="LUD_dom"/>
</dbReference>
<dbReference type="Pfam" id="PF02589">
    <property type="entry name" value="LUD_dom"/>
    <property type="match status" value="1"/>
</dbReference>
<sequence>MADLKKAAENLKSRGFGVQLFQTKEEAAEYLNRTIDGRTVGFGGSVTLRDMGLYDSLSAHNSVYWHWQGTPISTGDAEKAQVYLSSVNGLSEDGDLINIDGNGNRVASILYGHEKLYFVVGRNKLAGTYDEVLWRARNIAAPKNAQRLQTKTPCAVKGDRCYDCKSPDRICRGLVVLWRPMSGMETEVVLIDEDLGY</sequence>
<name>A0A644Y965_9ZZZZ</name>
<protein>
    <recommendedName>
        <fullName evidence="1">LUD domain-containing protein</fullName>
    </recommendedName>
</protein>
<evidence type="ECO:0000313" key="2">
    <source>
        <dbReference type="EMBL" id="MPM24471.1"/>
    </source>
</evidence>
<reference evidence="2" key="1">
    <citation type="submission" date="2019-08" db="EMBL/GenBank/DDBJ databases">
        <authorList>
            <person name="Kucharzyk K."/>
            <person name="Murdoch R.W."/>
            <person name="Higgins S."/>
            <person name="Loffler F."/>
        </authorList>
    </citation>
    <scope>NUCLEOTIDE SEQUENCE</scope>
</reference>